<reference evidence="1" key="1">
    <citation type="submission" date="2019-09" db="EMBL/GenBank/DDBJ databases">
        <authorList>
            <person name="Needham M D."/>
        </authorList>
    </citation>
    <scope>NUCLEOTIDE SEQUENCE</scope>
</reference>
<protein>
    <submittedName>
        <fullName evidence="1">Uncharacterized protein</fullName>
    </submittedName>
</protein>
<dbReference type="Gene3D" id="3.40.630.30">
    <property type="match status" value="1"/>
</dbReference>
<dbReference type="SUPFAM" id="SSF55729">
    <property type="entry name" value="Acyl-CoA N-acyltransferases (Nat)"/>
    <property type="match status" value="1"/>
</dbReference>
<evidence type="ECO:0000313" key="1">
    <source>
        <dbReference type="EMBL" id="VVU94868.1"/>
    </source>
</evidence>
<name>A0A5E8CHJ1_9ZZZZ</name>
<accession>A0A5E8CHJ1</accession>
<proteinExistence type="predicted"/>
<dbReference type="AlphaFoldDB" id="A0A5E8CHJ1"/>
<dbReference type="InterPro" id="IPR016181">
    <property type="entry name" value="Acyl_CoA_acyltransferase"/>
</dbReference>
<sequence length="194" mass="22938">MQRYIINYDDVKSSYRKEINIKGKDFILIFSPINKLNTQNVISYFSLSQNQELQNILYHCFKNELQFSSISTVTKQDFKTSFPNNYYGCLTIFDKKFQVIGFMLYNDTNLSDTVIIENVCFSESIQGKGYFKAIFSWFLKKIKSKENGKSIGLYVWNQNISNKRISKLYEKFSFKFVKKKQMGEKSYDLMILSE</sequence>
<dbReference type="EMBL" id="CABVLZ010000002">
    <property type="protein sequence ID" value="VVU94868.1"/>
    <property type="molecule type" value="Genomic_DNA"/>
</dbReference>
<gene>
    <name evidence="1" type="ORF">CPAV1605_593</name>
</gene>
<organism evidence="1">
    <name type="scientific">seawater metagenome</name>
    <dbReference type="NCBI Taxonomy" id="1561972"/>
    <lineage>
        <taxon>unclassified sequences</taxon>
        <taxon>metagenomes</taxon>
        <taxon>ecological metagenomes</taxon>
    </lineage>
</organism>